<comment type="caution">
    <text evidence="2">The sequence shown here is derived from an EMBL/GenBank/DDBJ whole genome shotgun (WGS) entry which is preliminary data.</text>
</comment>
<name>A0A0R2A5U3_9LACO</name>
<keyword evidence="1" id="KW-0175">Coiled coil</keyword>
<dbReference type="AlphaFoldDB" id="A0A0R2A5U3"/>
<evidence type="ECO:0000313" key="3">
    <source>
        <dbReference type="Proteomes" id="UP000051733"/>
    </source>
</evidence>
<reference evidence="2 3" key="1">
    <citation type="journal article" date="2015" name="Genome Announc.">
        <title>Expanding the biotechnology potential of lactobacilli through comparative genomics of 213 strains and associated genera.</title>
        <authorList>
            <person name="Sun Z."/>
            <person name="Harris H.M."/>
            <person name="McCann A."/>
            <person name="Guo C."/>
            <person name="Argimon S."/>
            <person name="Zhang W."/>
            <person name="Yang X."/>
            <person name="Jeffery I.B."/>
            <person name="Cooney J.C."/>
            <person name="Kagawa T.F."/>
            <person name="Liu W."/>
            <person name="Song Y."/>
            <person name="Salvetti E."/>
            <person name="Wrobel A."/>
            <person name="Rasinkangas P."/>
            <person name="Parkhill J."/>
            <person name="Rea M.C."/>
            <person name="O'Sullivan O."/>
            <person name="Ritari J."/>
            <person name="Douillard F.P."/>
            <person name="Paul Ross R."/>
            <person name="Yang R."/>
            <person name="Briner A.E."/>
            <person name="Felis G.E."/>
            <person name="de Vos W.M."/>
            <person name="Barrangou R."/>
            <person name="Klaenhammer T.R."/>
            <person name="Caufield P.W."/>
            <person name="Cui Y."/>
            <person name="Zhang H."/>
            <person name="O'Toole P.W."/>
        </authorList>
    </citation>
    <scope>NUCLEOTIDE SEQUENCE [LARGE SCALE GENOMIC DNA]</scope>
    <source>
        <strain evidence="2 3">DSM 20634</strain>
    </source>
</reference>
<accession>A0A0R2A5U3</accession>
<feature type="coiled-coil region" evidence="1">
    <location>
        <begin position="56"/>
        <end position="83"/>
    </location>
</feature>
<dbReference type="SUPFAM" id="SSF88659">
    <property type="entry name" value="Sigma3 and sigma4 domains of RNA polymerase sigma factors"/>
    <property type="match status" value="1"/>
</dbReference>
<evidence type="ECO:0000313" key="2">
    <source>
        <dbReference type="EMBL" id="KRM62439.1"/>
    </source>
</evidence>
<organism evidence="2 3">
    <name type="scientific">Paucilactobacillus vaccinostercus DSM 20634</name>
    <dbReference type="NCBI Taxonomy" id="1423813"/>
    <lineage>
        <taxon>Bacteria</taxon>
        <taxon>Bacillati</taxon>
        <taxon>Bacillota</taxon>
        <taxon>Bacilli</taxon>
        <taxon>Lactobacillales</taxon>
        <taxon>Lactobacillaceae</taxon>
        <taxon>Paucilactobacillus</taxon>
    </lineage>
</organism>
<proteinExistence type="predicted"/>
<sequence length="152" mass="18007">MMAKKLRSTYEWLEQYLNVQQEIRLLEWNLRRTKLELSRWEDGDLQHVETNEHSKSSHLEETITELQRQIDEDKELLSQLDELVNTFDDTISQIVYLHHCKGMTLEEVAEAVGYSYGQTRKYHAEAIKSMNFLDKFGDVLAINKRSRKASRC</sequence>
<dbReference type="InterPro" id="IPR013324">
    <property type="entry name" value="RNA_pol_sigma_r3/r4-like"/>
</dbReference>
<protein>
    <submittedName>
        <fullName evidence="2">Uncharacterized protein</fullName>
    </submittedName>
</protein>
<evidence type="ECO:0000256" key="1">
    <source>
        <dbReference type="SAM" id="Coils"/>
    </source>
</evidence>
<dbReference type="Gene3D" id="1.10.10.10">
    <property type="entry name" value="Winged helix-like DNA-binding domain superfamily/Winged helix DNA-binding domain"/>
    <property type="match status" value="1"/>
</dbReference>
<keyword evidence="3" id="KW-1185">Reference proteome</keyword>
<dbReference type="InterPro" id="IPR036388">
    <property type="entry name" value="WH-like_DNA-bd_sf"/>
</dbReference>
<dbReference type="Proteomes" id="UP000051733">
    <property type="component" value="Unassembled WGS sequence"/>
</dbReference>
<dbReference type="EMBL" id="AYYY01000005">
    <property type="protein sequence ID" value="KRM62439.1"/>
    <property type="molecule type" value="Genomic_DNA"/>
</dbReference>
<dbReference type="PATRIC" id="fig|1423813.3.peg.2049"/>
<gene>
    <name evidence="2" type="ORF">FC26_GL002012</name>
</gene>